<gene>
    <name evidence="1" type="ORF">G7068_04530</name>
</gene>
<dbReference type="Proteomes" id="UP000502677">
    <property type="component" value="Chromosome"/>
</dbReference>
<evidence type="ECO:0000313" key="1">
    <source>
        <dbReference type="EMBL" id="QIK62555.1"/>
    </source>
</evidence>
<sequence length="198" mass="23294">MNFSVEQLLWIFEVTEEDDLNGIWIYFDSDSSDIRPPLGIPSMSFEERRGAFIDLLTVLLHKGYIRFVQQWEEGEPELAGSISEQIEVLNASLPHSREELKVDGHDDIWFIARCPVDIVWSWPGRNPEPLFPGHNPRFSYIDDYASWDGRIDPEWSNWKFTQGRLRLDDFSSEEEASAFWKAHPNYFQDTPRIERIIE</sequence>
<dbReference type="Gene3D" id="1.10.3510.10">
    <property type="entry name" value="NMB0513-like"/>
    <property type="match status" value="1"/>
</dbReference>
<keyword evidence="2" id="KW-1185">Reference proteome</keyword>
<accession>A0A6G7XDB8</accession>
<name>A0A6G7XDB8_9MICO</name>
<dbReference type="RefSeq" id="WP_166289516.1">
    <property type="nucleotide sequence ID" value="NZ_CP049863.1"/>
</dbReference>
<organism evidence="1 2">
    <name type="scientific">Leucobacter viscericola</name>
    <dbReference type="NCBI Taxonomy" id="2714935"/>
    <lineage>
        <taxon>Bacteria</taxon>
        <taxon>Bacillati</taxon>
        <taxon>Actinomycetota</taxon>
        <taxon>Actinomycetes</taxon>
        <taxon>Micrococcales</taxon>
        <taxon>Microbacteriaceae</taxon>
        <taxon>Leucobacter</taxon>
    </lineage>
</organism>
<dbReference type="KEGG" id="lvi:G7068_04530"/>
<protein>
    <submittedName>
        <fullName evidence="1">DUF596 domain-containing protein</fullName>
    </submittedName>
</protein>
<reference evidence="1 2" key="1">
    <citation type="submission" date="2020-03" db="EMBL/GenBank/DDBJ databases">
        <title>Leucobacter sp. nov., isolated from beetles.</title>
        <authorList>
            <person name="Hyun D.-W."/>
            <person name="Bae J.-W."/>
        </authorList>
    </citation>
    <scope>NUCLEOTIDE SEQUENCE [LARGE SCALE GENOMIC DNA]</scope>
    <source>
        <strain evidence="1 2">HDW9C</strain>
    </source>
</reference>
<evidence type="ECO:0000313" key="2">
    <source>
        <dbReference type="Proteomes" id="UP000502677"/>
    </source>
</evidence>
<dbReference type="InterPro" id="IPR023138">
    <property type="entry name" value="NMB0513-like_sf"/>
</dbReference>
<dbReference type="EMBL" id="CP049863">
    <property type="protein sequence ID" value="QIK62555.1"/>
    <property type="molecule type" value="Genomic_DNA"/>
</dbReference>
<proteinExistence type="predicted"/>
<dbReference type="SUPFAM" id="SSF160472">
    <property type="entry name" value="NMB0513-like"/>
    <property type="match status" value="1"/>
</dbReference>
<dbReference type="AlphaFoldDB" id="A0A6G7XDB8"/>